<evidence type="ECO:0000256" key="4">
    <source>
        <dbReference type="ARBA" id="ARBA00022692"/>
    </source>
</evidence>
<dbReference type="PANTHER" id="PTHR30193">
    <property type="entry name" value="ABC TRANSPORTER PERMEASE PROTEIN"/>
    <property type="match status" value="1"/>
</dbReference>
<dbReference type="EMBL" id="LPVJ01000006">
    <property type="protein sequence ID" value="KUO97178.1"/>
    <property type="molecule type" value="Genomic_DNA"/>
</dbReference>
<feature type="compositionally biased region" description="Basic and acidic residues" evidence="8">
    <location>
        <begin position="1"/>
        <end position="27"/>
    </location>
</feature>
<evidence type="ECO:0000256" key="7">
    <source>
        <dbReference type="RuleBase" id="RU363032"/>
    </source>
</evidence>
<evidence type="ECO:0000256" key="3">
    <source>
        <dbReference type="ARBA" id="ARBA00022475"/>
    </source>
</evidence>
<dbReference type="CDD" id="cd06261">
    <property type="entry name" value="TM_PBP2"/>
    <property type="match status" value="1"/>
</dbReference>
<evidence type="ECO:0000313" key="10">
    <source>
        <dbReference type="EMBL" id="KUO97178.1"/>
    </source>
</evidence>
<feature type="transmembrane region" description="Helical" evidence="7">
    <location>
        <begin position="110"/>
        <end position="131"/>
    </location>
</feature>
<feature type="transmembrane region" description="Helical" evidence="7">
    <location>
        <begin position="143"/>
        <end position="164"/>
    </location>
</feature>
<feature type="region of interest" description="Disordered" evidence="8">
    <location>
        <begin position="1"/>
        <end position="39"/>
    </location>
</feature>
<feature type="transmembrane region" description="Helical" evidence="7">
    <location>
        <begin position="46"/>
        <end position="72"/>
    </location>
</feature>
<dbReference type="Proteomes" id="UP000053557">
    <property type="component" value="Unassembled WGS sequence"/>
</dbReference>
<dbReference type="AlphaFoldDB" id="A0A101XTC6"/>
<dbReference type="InterPro" id="IPR000515">
    <property type="entry name" value="MetI-like"/>
</dbReference>
<keyword evidence="11" id="KW-1185">Reference proteome</keyword>
<name>A0A101XTC6_9BACL</name>
<comment type="similarity">
    <text evidence="7">Belongs to the binding-protein-dependent transport system permease family.</text>
</comment>
<feature type="transmembrane region" description="Helical" evidence="7">
    <location>
        <begin position="191"/>
        <end position="216"/>
    </location>
</feature>
<keyword evidence="5 7" id="KW-1133">Transmembrane helix</keyword>
<dbReference type="OrthoDB" id="9788108at2"/>
<dbReference type="InterPro" id="IPR035906">
    <property type="entry name" value="MetI-like_sf"/>
</dbReference>
<reference evidence="10 11" key="1">
    <citation type="submission" date="2015-12" db="EMBL/GenBank/DDBJ databases">
        <title>Draft genome sequence of Acidibacillus ferrooxidans ITV001, isolated from a chalcopyrite acid mine drainage site in Brazil.</title>
        <authorList>
            <person name="Dall'Agnol H."/>
            <person name="Nancucheo I."/>
            <person name="Johnson B."/>
            <person name="Oliveira R."/>
            <person name="Leite L."/>
            <person name="Pylro V."/>
            <person name="Nunes G.L."/>
            <person name="Tzotzos G."/>
            <person name="Fernandes G.R."/>
            <person name="Dutra J."/>
            <person name="Orellana S.C."/>
            <person name="Oliveira G."/>
        </authorList>
    </citation>
    <scope>NUCLEOTIDE SEQUENCE [LARGE SCALE GENOMIC DNA]</scope>
    <source>
        <strain evidence="11">ITV01</strain>
    </source>
</reference>
<evidence type="ECO:0000256" key="1">
    <source>
        <dbReference type="ARBA" id="ARBA00004651"/>
    </source>
</evidence>
<feature type="transmembrane region" description="Helical" evidence="7">
    <location>
        <begin position="237"/>
        <end position="262"/>
    </location>
</feature>
<evidence type="ECO:0000256" key="5">
    <source>
        <dbReference type="ARBA" id="ARBA00022989"/>
    </source>
</evidence>
<protein>
    <recommendedName>
        <fullName evidence="9">ABC transmembrane type-1 domain-containing protein</fullName>
    </recommendedName>
</protein>
<gene>
    <name evidence="10" type="ORF">ATW55_12800</name>
</gene>
<comment type="caution">
    <text evidence="10">The sequence shown here is derived from an EMBL/GenBank/DDBJ whole genome shotgun (WGS) entry which is preliminary data.</text>
</comment>
<dbReference type="InterPro" id="IPR051393">
    <property type="entry name" value="ABC_transporter_permease"/>
</dbReference>
<feature type="transmembrane region" description="Helical" evidence="7">
    <location>
        <begin position="300"/>
        <end position="321"/>
    </location>
</feature>
<keyword evidence="3" id="KW-1003">Cell membrane</keyword>
<keyword evidence="4 7" id="KW-0812">Transmembrane</keyword>
<proteinExistence type="inferred from homology"/>
<dbReference type="PROSITE" id="PS50928">
    <property type="entry name" value="ABC_TM1"/>
    <property type="match status" value="1"/>
</dbReference>
<evidence type="ECO:0000256" key="2">
    <source>
        <dbReference type="ARBA" id="ARBA00022448"/>
    </source>
</evidence>
<feature type="domain" description="ABC transmembrane type-1" evidence="9">
    <location>
        <begin position="106"/>
        <end position="318"/>
    </location>
</feature>
<organism evidence="10 11">
    <name type="scientific">Ferroacidibacillus organovorans</name>
    <dbReference type="NCBI Taxonomy" id="1765683"/>
    <lineage>
        <taxon>Bacteria</taxon>
        <taxon>Bacillati</taxon>
        <taxon>Bacillota</taxon>
        <taxon>Bacilli</taxon>
        <taxon>Bacillales</taxon>
        <taxon>Alicyclobacillaceae</taxon>
        <taxon>Ferroacidibacillus</taxon>
    </lineage>
</organism>
<dbReference type="Gene3D" id="1.10.3720.10">
    <property type="entry name" value="MetI-like"/>
    <property type="match status" value="1"/>
</dbReference>
<dbReference type="SUPFAM" id="SSF161098">
    <property type="entry name" value="MetI-like"/>
    <property type="match status" value="1"/>
</dbReference>
<evidence type="ECO:0000256" key="8">
    <source>
        <dbReference type="SAM" id="MobiDB-lite"/>
    </source>
</evidence>
<sequence length="329" mass="36751">MPELTLRSKDPSSRHSSSDCPLNEKTRANSRRIQPSRNRRALKTSAAGWLFILPGLLSLTLFLFIPAGYVLYLSFQRWNLLTANPQFVGFRNYIHLAVSPDFQQAIANTFWFGLFLLLILIPLGLFLAVLLDMGLKGTRIYRTILFAPYVVPLVASGLAFSLMYNPDFGLIDQILALFHISGPDWLGSSTLALPSVIAMTVWQYLGYYVIIFLAGLQNISHTLKEAAAVDGAGAQETFWRVILPNLSPSLFFASVICTIQSFQTFDQVYAMTQGGPAGATLTVVYYIFMQGFQMYNIGTASAASIVLLIFLALLTWLQVLFSRRWVVYE</sequence>
<comment type="subcellular location">
    <subcellularLocation>
        <location evidence="1 7">Cell membrane</location>
        <topology evidence="1 7">Multi-pass membrane protein</topology>
    </subcellularLocation>
</comment>
<dbReference type="RefSeq" id="WP_067711799.1">
    <property type="nucleotide sequence ID" value="NZ_LPVJ01000006.1"/>
</dbReference>
<dbReference type="PANTHER" id="PTHR30193:SF37">
    <property type="entry name" value="INNER MEMBRANE ABC TRANSPORTER PERMEASE PROTEIN YCJO"/>
    <property type="match status" value="1"/>
</dbReference>
<dbReference type="GO" id="GO:0005886">
    <property type="term" value="C:plasma membrane"/>
    <property type="evidence" value="ECO:0007669"/>
    <property type="project" value="UniProtKB-SubCell"/>
</dbReference>
<evidence type="ECO:0000259" key="9">
    <source>
        <dbReference type="PROSITE" id="PS50928"/>
    </source>
</evidence>
<dbReference type="GO" id="GO:0055085">
    <property type="term" value="P:transmembrane transport"/>
    <property type="evidence" value="ECO:0007669"/>
    <property type="project" value="InterPro"/>
</dbReference>
<dbReference type="Pfam" id="PF00528">
    <property type="entry name" value="BPD_transp_1"/>
    <property type="match status" value="1"/>
</dbReference>
<evidence type="ECO:0000313" key="11">
    <source>
        <dbReference type="Proteomes" id="UP000053557"/>
    </source>
</evidence>
<evidence type="ECO:0000256" key="6">
    <source>
        <dbReference type="ARBA" id="ARBA00023136"/>
    </source>
</evidence>
<accession>A0A101XTC6</accession>
<keyword evidence="6 7" id="KW-0472">Membrane</keyword>
<feature type="transmembrane region" description="Helical" evidence="7">
    <location>
        <begin position="268"/>
        <end position="288"/>
    </location>
</feature>
<keyword evidence="2 7" id="KW-0813">Transport</keyword>